<dbReference type="PANTHER" id="PTHR30481:SF2">
    <property type="entry name" value="SITE-SPECIFIC DNA-METHYLTRANSFERASE (ADENINE-SPECIFIC)"/>
    <property type="match status" value="1"/>
</dbReference>
<dbReference type="GO" id="GO:0009007">
    <property type="term" value="F:site-specific DNA-methyltransferase (adenine-specific) activity"/>
    <property type="evidence" value="ECO:0007669"/>
    <property type="project" value="UniProtKB-EC"/>
</dbReference>
<dbReference type="GO" id="GO:0006298">
    <property type="term" value="P:mismatch repair"/>
    <property type="evidence" value="ECO:0007669"/>
    <property type="project" value="TreeGrafter"/>
</dbReference>
<dbReference type="SUPFAM" id="SSF53335">
    <property type="entry name" value="S-adenosyl-L-methionine-dependent methyltransferases"/>
    <property type="match status" value="1"/>
</dbReference>
<dbReference type="InterPro" id="IPR012263">
    <property type="entry name" value="M_m6A_EcoRV"/>
</dbReference>
<protein>
    <submittedName>
        <fullName evidence="4">DNA adenine methylase</fullName>
    </submittedName>
</protein>
<evidence type="ECO:0000313" key="4">
    <source>
        <dbReference type="EMBL" id="DAD74321.1"/>
    </source>
</evidence>
<dbReference type="PANTHER" id="PTHR30481">
    <property type="entry name" value="DNA ADENINE METHYLASE"/>
    <property type="match status" value="1"/>
</dbReference>
<dbReference type="InterPro" id="IPR029063">
    <property type="entry name" value="SAM-dependent_MTases_sf"/>
</dbReference>
<evidence type="ECO:0000256" key="2">
    <source>
        <dbReference type="ARBA" id="ARBA00022679"/>
    </source>
</evidence>
<dbReference type="GO" id="GO:0043565">
    <property type="term" value="F:sequence-specific DNA binding"/>
    <property type="evidence" value="ECO:0007669"/>
    <property type="project" value="TreeGrafter"/>
</dbReference>
<organism evidence="4">
    <name type="scientific">Siphoviridae sp. ctabX13</name>
    <dbReference type="NCBI Taxonomy" id="2826389"/>
    <lineage>
        <taxon>Viruses</taxon>
        <taxon>Duplodnaviria</taxon>
        <taxon>Heunggongvirae</taxon>
        <taxon>Uroviricota</taxon>
        <taxon>Caudoviricetes</taxon>
    </lineage>
</organism>
<proteinExistence type="predicted"/>
<dbReference type="Pfam" id="PF02086">
    <property type="entry name" value="MethyltransfD12"/>
    <property type="match status" value="1"/>
</dbReference>
<dbReference type="GO" id="GO:0009307">
    <property type="term" value="P:DNA restriction-modification system"/>
    <property type="evidence" value="ECO:0007669"/>
    <property type="project" value="InterPro"/>
</dbReference>
<reference evidence="4" key="1">
    <citation type="journal article" date="2021" name="Proc. Natl. Acad. Sci. U.S.A.">
        <title>A Catalog of Tens of Thousands of Viruses from Human Metagenomes Reveals Hidden Associations with Chronic Diseases.</title>
        <authorList>
            <person name="Tisza M.J."/>
            <person name="Buck C.B."/>
        </authorList>
    </citation>
    <scope>NUCLEOTIDE SEQUENCE</scope>
    <source>
        <strain evidence="4">CtabX13</strain>
    </source>
</reference>
<keyword evidence="1 4" id="KW-0489">Methyltransferase</keyword>
<name>A0A8S5LWB1_9CAUD</name>
<accession>A0A8S5LWB1</accession>
<dbReference type="Gene3D" id="3.40.50.150">
    <property type="entry name" value="Vaccinia Virus protein VP39"/>
    <property type="match status" value="2"/>
</dbReference>
<dbReference type="PIRSF" id="PIRSF000398">
    <property type="entry name" value="M_m6A_EcoRV"/>
    <property type="match status" value="1"/>
</dbReference>
<evidence type="ECO:0000256" key="3">
    <source>
        <dbReference type="ARBA" id="ARBA00022691"/>
    </source>
</evidence>
<evidence type="ECO:0000256" key="1">
    <source>
        <dbReference type="ARBA" id="ARBA00022603"/>
    </source>
</evidence>
<sequence>MYYSPLRYPGGKAKLAPFMKVMIDSLALKDGTYIEPFAGGAGIALDLLLNDYVSHIVINDYDKAISSFWKAVLIENERFIEYIHNVPLNISEWQRQKSILSQSKRYCFELGFAAFYLNRTNRSGIINGGPIGGKSQSGDWKMDARFNREDLAERVSKIGKRRSDISVYNKDVNSLITKYLYKYGNKTLIYFDPPYFAKGKQLYMNYFTLPDHKRIEKLIRDKVKCNWIITYDNAPDILKIYNNYNVKQYDLNYSVSQKRLASELIIFPSNVNCPINKELEEKNIYINLR</sequence>
<keyword evidence="2" id="KW-0808">Transferase</keyword>
<dbReference type="InterPro" id="IPR012327">
    <property type="entry name" value="MeTrfase_D12"/>
</dbReference>
<dbReference type="EMBL" id="BK014758">
    <property type="protein sequence ID" value="DAD74321.1"/>
    <property type="molecule type" value="Genomic_DNA"/>
</dbReference>
<dbReference type="GO" id="GO:1904047">
    <property type="term" value="F:S-adenosyl-L-methionine binding"/>
    <property type="evidence" value="ECO:0007669"/>
    <property type="project" value="TreeGrafter"/>
</dbReference>
<keyword evidence="3" id="KW-0949">S-adenosyl-L-methionine</keyword>
<dbReference type="PRINTS" id="PR00505">
    <property type="entry name" value="D12N6MTFRASE"/>
</dbReference>
<dbReference type="GO" id="GO:0032259">
    <property type="term" value="P:methylation"/>
    <property type="evidence" value="ECO:0007669"/>
    <property type="project" value="UniProtKB-KW"/>
</dbReference>